<keyword evidence="1" id="KW-0472">Membrane</keyword>
<dbReference type="AlphaFoldDB" id="A0A084WDQ8"/>
<organism evidence="2">
    <name type="scientific">Anopheles sinensis</name>
    <name type="common">Mosquito</name>
    <dbReference type="NCBI Taxonomy" id="74873"/>
    <lineage>
        <taxon>Eukaryota</taxon>
        <taxon>Metazoa</taxon>
        <taxon>Ecdysozoa</taxon>
        <taxon>Arthropoda</taxon>
        <taxon>Hexapoda</taxon>
        <taxon>Insecta</taxon>
        <taxon>Pterygota</taxon>
        <taxon>Neoptera</taxon>
        <taxon>Endopterygota</taxon>
        <taxon>Diptera</taxon>
        <taxon>Nematocera</taxon>
        <taxon>Culicoidea</taxon>
        <taxon>Culicidae</taxon>
        <taxon>Anophelinae</taxon>
        <taxon>Anopheles</taxon>
    </lineage>
</organism>
<sequence>MLAACNIFTNLFCTVPRSDSPWLVWGPPIVTCVVFYACWCRFTTQPTTRPHIRTQKDRDAMGPHLGPTRPFVKAWRNRNASKKKVIRVCSRLAEKDLIPGVNGG</sequence>
<feature type="transmembrane region" description="Helical" evidence="1">
    <location>
        <begin position="22"/>
        <end position="39"/>
    </location>
</feature>
<keyword evidence="1" id="KW-1133">Transmembrane helix</keyword>
<protein>
    <submittedName>
        <fullName evidence="2 3">Metastasis-associated protein MTA3</fullName>
    </submittedName>
</protein>
<dbReference type="EMBL" id="KE525340">
    <property type="protein sequence ID" value="KFB48352.1"/>
    <property type="molecule type" value="Genomic_DNA"/>
</dbReference>
<proteinExistence type="predicted"/>
<dbReference type="VEuPathDB" id="VectorBase:ASIC016451"/>
<evidence type="ECO:0000313" key="2">
    <source>
        <dbReference type="EMBL" id="KFB48352.1"/>
    </source>
</evidence>
<evidence type="ECO:0000313" key="3">
    <source>
        <dbReference type="EnsemblMetazoa" id="ASIC016451-PA"/>
    </source>
</evidence>
<keyword evidence="4" id="KW-1185">Reference proteome</keyword>
<dbReference type="EMBL" id="ATLV01023054">
    <property type="status" value="NOT_ANNOTATED_CDS"/>
    <property type="molecule type" value="Genomic_DNA"/>
</dbReference>
<reference evidence="2 4" key="1">
    <citation type="journal article" date="2014" name="BMC Genomics">
        <title>Genome sequence of Anopheles sinensis provides insight into genetics basis of mosquito competence for malaria parasites.</title>
        <authorList>
            <person name="Zhou D."/>
            <person name="Zhang D."/>
            <person name="Ding G."/>
            <person name="Shi L."/>
            <person name="Hou Q."/>
            <person name="Ye Y."/>
            <person name="Xu Y."/>
            <person name="Zhou H."/>
            <person name="Xiong C."/>
            <person name="Li S."/>
            <person name="Yu J."/>
            <person name="Hong S."/>
            <person name="Yu X."/>
            <person name="Zou P."/>
            <person name="Chen C."/>
            <person name="Chang X."/>
            <person name="Wang W."/>
            <person name="Lv Y."/>
            <person name="Sun Y."/>
            <person name="Ma L."/>
            <person name="Shen B."/>
            <person name="Zhu C."/>
        </authorList>
    </citation>
    <scope>NUCLEOTIDE SEQUENCE [LARGE SCALE GENOMIC DNA]</scope>
</reference>
<dbReference type="Proteomes" id="UP000030765">
    <property type="component" value="Unassembled WGS sequence"/>
</dbReference>
<keyword evidence="1" id="KW-0812">Transmembrane</keyword>
<accession>A0A084WDQ8</accession>
<evidence type="ECO:0000313" key="4">
    <source>
        <dbReference type="Proteomes" id="UP000030765"/>
    </source>
</evidence>
<evidence type="ECO:0000256" key="1">
    <source>
        <dbReference type="SAM" id="Phobius"/>
    </source>
</evidence>
<gene>
    <name evidence="2" type="ORF">ZHAS_00016451</name>
</gene>
<reference evidence="3" key="2">
    <citation type="submission" date="2020-05" db="UniProtKB">
        <authorList>
            <consortium name="EnsemblMetazoa"/>
        </authorList>
    </citation>
    <scope>IDENTIFICATION</scope>
</reference>
<name>A0A084WDQ8_ANOSI</name>
<dbReference type="EnsemblMetazoa" id="ASIC016451-RA">
    <property type="protein sequence ID" value="ASIC016451-PA"/>
    <property type="gene ID" value="ASIC016451"/>
</dbReference>